<dbReference type="Pfam" id="PF17854">
    <property type="entry name" value="FtsK_alpha"/>
    <property type="match status" value="1"/>
</dbReference>
<dbReference type="SUPFAM" id="SSF52540">
    <property type="entry name" value="P-loop containing nucleoside triphosphate hydrolases"/>
    <property type="match status" value="1"/>
</dbReference>
<dbReference type="Pfam" id="PF01580">
    <property type="entry name" value="FtsK_SpoIIIE"/>
    <property type="match status" value="1"/>
</dbReference>
<evidence type="ECO:0000256" key="7">
    <source>
        <dbReference type="SAM" id="MobiDB-lite"/>
    </source>
</evidence>
<dbReference type="InterPro" id="IPR018541">
    <property type="entry name" value="Ftsk_gamma"/>
</dbReference>
<reference evidence="9 10" key="1">
    <citation type="journal article" date="2017" name="Int. J. Syst. Evol. Microbiol.">
        <title>Solibacillus kalamii sp. nov., isolated from a high-efficiency particulate arrestance filter system used in the International Space Station.</title>
        <authorList>
            <person name="Checinska Sielaff A."/>
            <person name="Kumar R.M."/>
            <person name="Pal D."/>
            <person name="Mayilraj S."/>
            <person name="Venkateswaran K."/>
        </authorList>
    </citation>
    <scope>NUCLEOTIDE SEQUENCE [LARGE SCALE GENOMIC DNA]</scope>
    <source>
        <strain evidence="9 10">ISSFR-015</strain>
    </source>
</reference>
<evidence type="ECO:0000256" key="6">
    <source>
        <dbReference type="PROSITE-ProRule" id="PRU00289"/>
    </source>
</evidence>
<feature type="compositionally biased region" description="Basic and acidic residues" evidence="7">
    <location>
        <begin position="408"/>
        <end position="419"/>
    </location>
</feature>
<dbReference type="SMART" id="SM00382">
    <property type="entry name" value="AAA"/>
    <property type="match status" value="1"/>
</dbReference>
<dbReference type="EMBL" id="NHNT01000015">
    <property type="protein sequence ID" value="OUZ37561.1"/>
    <property type="molecule type" value="Genomic_DNA"/>
</dbReference>
<keyword evidence="2 6" id="KW-0547">Nucleotide-binding</keyword>
<evidence type="ECO:0000256" key="2">
    <source>
        <dbReference type="ARBA" id="ARBA00022741"/>
    </source>
</evidence>
<accession>A0ABX3ZD47</accession>
<feature type="compositionally biased region" description="Polar residues" evidence="7">
    <location>
        <begin position="30"/>
        <end position="44"/>
    </location>
</feature>
<keyword evidence="3" id="KW-0159">Chromosome partition</keyword>
<comment type="caution">
    <text evidence="9">The sequence shown here is derived from an EMBL/GenBank/DDBJ whole genome shotgun (WGS) entry which is preliminary data.</text>
</comment>
<dbReference type="Proteomes" id="UP000196594">
    <property type="component" value="Unassembled WGS sequence"/>
</dbReference>
<dbReference type="SUPFAM" id="SSF46785">
    <property type="entry name" value="Winged helix' DNA-binding domain"/>
    <property type="match status" value="1"/>
</dbReference>
<dbReference type="CDD" id="cd01127">
    <property type="entry name" value="TrwB_TraG_TraD_VirD4"/>
    <property type="match status" value="1"/>
</dbReference>
<dbReference type="InterPro" id="IPR041027">
    <property type="entry name" value="FtsK_alpha"/>
</dbReference>
<evidence type="ECO:0000256" key="1">
    <source>
        <dbReference type="ARBA" id="ARBA00006474"/>
    </source>
</evidence>
<protein>
    <submittedName>
        <fullName evidence="9">Cell division protein FtsK</fullName>
    </submittedName>
</protein>
<feature type="region of interest" description="Disordered" evidence="7">
    <location>
        <begin position="28"/>
        <end position="52"/>
    </location>
</feature>
<dbReference type="InterPro" id="IPR003593">
    <property type="entry name" value="AAA+_ATPase"/>
</dbReference>
<proteinExistence type="inferred from homology"/>
<evidence type="ECO:0000259" key="8">
    <source>
        <dbReference type="PROSITE" id="PS50901"/>
    </source>
</evidence>
<dbReference type="SMART" id="SM00843">
    <property type="entry name" value="Ftsk_gamma"/>
    <property type="match status" value="1"/>
</dbReference>
<feature type="binding site" evidence="6">
    <location>
        <begin position="740"/>
        <end position="747"/>
    </location>
    <ligand>
        <name>ATP</name>
        <dbReference type="ChEBI" id="CHEBI:30616"/>
    </ligand>
</feature>
<keyword evidence="5" id="KW-0238">DNA-binding</keyword>
<feature type="domain" description="FtsK" evidence="8">
    <location>
        <begin position="723"/>
        <end position="915"/>
    </location>
</feature>
<evidence type="ECO:0000256" key="4">
    <source>
        <dbReference type="ARBA" id="ARBA00022840"/>
    </source>
</evidence>
<dbReference type="Gene3D" id="1.10.10.10">
    <property type="entry name" value="Winged helix-like DNA-binding domain superfamily/Winged helix DNA-binding domain"/>
    <property type="match status" value="1"/>
</dbReference>
<keyword evidence="10" id="KW-1185">Reference proteome</keyword>
<comment type="similarity">
    <text evidence="1">Belongs to the FtsK/SpoIIIE/SftA family.</text>
</comment>
<dbReference type="PANTHER" id="PTHR22683">
    <property type="entry name" value="SPORULATION PROTEIN RELATED"/>
    <property type="match status" value="1"/>
</dbReference>
<keyword evidence="9" id="KW-0132">Cell division</keyword>
<evidence type="ECO:0000256" key="3">
    <source>
        <dbReference type="ARBA" id="ARBA00022829"/>
    </source>
</evidence>
<gene>
    <name evidence="9" type="ORF">CBM15_17305</name>
</gene>
<dbReference type="InterPro" id="IPR036390">
    <property type="entry name" value="WH_DNA-bd_sf"/>
</dbReference>
<feature type="region of interest" description="Disordered" evidence="7">
    <location>
        <begin position="408"/>
        <end position="427"/>
    </location>
</feature>
<dbReference type="PROSITE" id="PS50901">
    <property type="entry name" value="FTSK"/>
    <property type="match status" value="1"/>
</dbReference>
<evidence type="ECO:0000256" key="5">
    <source>
        <dbReference type="ARBA" id="ARBA00023125"/>
    </source>
</evidence>
<sequence>MSWIKNKFNKLFKMDPDEEYDDYEEYSQLDDINQSKQTEAQQNYQEEKEAPKKAFRFPLIEDDYEETANQENEQRQTTRFYDDDKEKLTLPNYLQKHTVQEVYDVEVSGIRDLLERRRKGKGQTNVVHTRDPVRRLPNLKEEREAIRHNKPVRAERMENKQILKPIEIRKRFIPTDVPSPVHGFKKPSSIETLIEKQQEEKLKNKEQQQSSIIEPVHNETAEQLVEPVAVPSPDEDQQTVIEQQEHVIHESSSAVEIPQTEPVESETEPELEHEEVVLVEKDEPAEVDQQPMEETILEQQNEAVTDIGNEQEDTVKGDTSVAETINDVQVKHVTIENSTIHIGQLNVEQMPPSEEATIIEQNKEETDIVQPISTRSRVPFNVVMLKSDKQKLMTKQFVEQQLSLQSKKNKEDEVKHEESVNTFEEPNEAFTERENFVHLENDVEVETIYQDTQTTQNDAREAHENDQVITFNEQVVKHEPNSQLEEKTMRNSTSTSIGLLERESVVPAQVDELLEVAATTEAIVEEVPVTLDIQGVPEIQEVTVLPLVNEEEDPIVEETSDIKESTSQELAVEEAETVIEAPPVKRIPYVKPPLEYLVPPEEMVEDRDWMDEQGENLVEALSHFQVQAQIESIVQGPAVTQFEITVGHGTKVSKVRNLTDDIKLALAAKDIRIDAPIPGKRSIGIEIPNRISRSVRLSEVTESASFKDSDSPLEAALGLDLTGKPVTIDLRKMPHGLIAGATGSGKSVCINSILVSLLYKANPNELKLMLIDPKMVELAPFNHIPHLVSPVITDVKAATAALKWAVEEMERRYELFMHSGARKIEAYNKMCDANGMYAQKLPYLLIVIDELADLMMMSPQDVEDSIVRITQKARAAGIHLIVATQRPSVDVITGLIKSNIPTRIAFSVSSQIDSRTILDSQGAERLLGRGDMLYLGNGMSAPTRIQGTFVTDDEIEEIIEYVREQGEPQYIFKQEELLKRSETIEEQDELFEEACRFVFEQGSASTSLLQRRYHIGYNRAARLIDMLERHGYVSEPKGSKPRDVYITEEELFEQFGG</sequence>
<evidence type="ECO:0000313" key="9">
    <source>
        <dbReference type="EMBL" id="OUZ37561.1"/>
    </source>
</evidence>
<evidence type="ECO:0000313" key="10">
    <source>
        <dbReference type="Proteomes" id="UP000196594"/>
    </source>
</evidence>
<dbReference type="InterPro" id="IPR036388">
    <property type="entry name" value="WH-like_DNA-bd_sf"/>
</dbReference>
<dbReference type="InterPro" id="IPR027417">
    <property type="entry name" value="P-loop_NTPase"/>
</dbReference>
<keyword evidence="9" id="KW-0131">Cell cycle</keyword>
<dbReference type="Gene3D" id="3.30.980.40">
    <property type="match status" value="1"/>
</dbReference>
<dbReference type="InterPro" id="IPR002543">
    <property type="entry name" value="FtsK_dom"/>
</dbReference>
<keyword evidence="4 6" id="KW-0067">ATP-binding</keyword>
<feature type="region of interest" description="Disordered" evidence="7">
    <location>
        <begin position="250"/>
        <end position="270"/>
    </location>
</feature>
<dbReference type="GO" id="GO:0051301">
    <property type="term" value="P:cell division"/>
    <property type="evidence" value="ECO:0007669"/>
    <property type="project" value="UniProtKB-KW"/>
</dbReference>
<dbReference type="Pfam" id="PF09397">
    <property type="entry name" value="FtsK_gamma"/>
    <property type="match status" value="1"/>
</dbReference>
<dbReference type="PANTHER" id="PTHR22683:SF42">
    <property type="entry name" value="DNA TRANSLOCASE SFTA"/>
    <property type="match status" value="1"/>
</dbReference>
<dbReference type="RefSeq" id="WP_087618440.1">
    <property type="nucleotide sequence ID" value="NZ_JAFBEY010000012.1"/>
</dbReference>
<dbReference type="InterPro" id="IPR050206">
    <property type="entry name" value="FtsK/SpoIIIE/SftA"/>
</dbReference>
<dbReference type="Gene3D" id="3.40.50.300">
    <property type="entry name" value="P-loop containing nucleotide triphosphate hydrolases"/>
    <property type="match status" value="1"/>
</dbReference>
<name>A0ABX3ZD47_9BACL</name>
<organism evidence="9 10">
    <name type="scientific">Solibacillus kalamii</name>
    <dbReference type="NCBI Taxonomy" id="1748298"/>
    <lineage>
        <taxon>Bacteria</taxon>
        <taxon>Bacillati</taxon>
        <taxon>Bacillota</taxon>
        <taxon>Bacilli</taxon>
        <taxon>Bacillales</taxon>
        <taxon>Caryophanaceae</taxon>
        <taxon>Solibacillus</taxon>
    </lineage>
</organism>